<dbReference type="InterPro" id="IPR002156">
    <property type="entry name" value="RNaseH_domain"/>
</dbReference>
<evidence type="ECO:0000259" key="1">
    <source>
        <dbReference type="Pfam" id="PF13456"/>
    </source>
</evidence>
<dbReference type="Pfam" id="PF13456">
    <property type="entry name" value="RVT_3"/>
    <property type="match status" value="1"/>
</dbReference>
<dbReference type="AlphaFoldDB" id="A0A3P6GJ35"/>
<reference evidence="2" key="1">
    <citation type="submission" date="2018-11" db="EMBL/GenBank/DDBJ databases">
        <authorList>
            <consortium name="Genoscope - CEA"/>
            <person name="William W."/>
        </authorList>
    </citation>
    <scope>NUCLEOTIDE SEQUENCE</scope>
</reference>
<dbReference type="EMBL" id="LR031879">
    <property type="protein sequence ID" value="VDD56865.1"/>
    <property type="molecule type" value="Genomic_DNA"/>
</dbReference>
<dbReference type="GO" id="GO:0004523">
    <property type="term" value="F:RNA-DNA hybrid ribonuclease activity"/>
    <property type="evidence" value="ECO:0007669"/>
    <property type="project" value="InterPro"/>
</dbReference>
<dbReference type="GO" id="GO:0003676">
    <property type="term" value="F:nucleic acid binding"/>
    <property type="evidence" value="ECO:0007669"/>
    <property type="project" value="InterPro"/>
</dbReference>
<proteinExistence type="predicted"/>
<evidence type="ECO:0000313" key="2">
    <source>
        <dbReference type="EMBL" id="VDD56865.1"/>
    </source>
</evidence>
<protein>
    <recommendedName>
        <fullName evidence="1">RNase H type-1 domain-containing protein</fullName>
    </recommendedName>
</protein>
<gene>
    <name evidence="2" type="ORF">BOLC8T50094H</name>
</gene>
<feature type="domain" description="RNase H type-1" evidence="1">
    <location>
        <begin position="161"/>
        <end position="214"/>
    </location>
</feature>
<accession>A0A3P6GJ35</accession>
<name>A0A3P6GJ35_BRAOL</name>
<organism evidence="2">
    <name type="scientific">Brassica oleracea</name>
    <name type="common">Wild cabbage</name>
    <dbReference type="NCBI Taxonomy" id="3712"/>
    <lineage>
        <taxon>Eukaryota</taxon>
        <taxon>Viridiplantae</taxon>
        <taxon>Streptophyta</taxon>
        <taxon>Embryophyta</taxon>
        <taxon>Tracheophyta</taxon>
        <taxon>Spermatophyta</taxon>
        <taxon>Magnoliopsida</taxon>
        <taxon>eudicotyledons</taxon>
        <taxon>Gunneridae</taxon>
        <taxon>Pentapetalae</taxon>
        <taxon>rosids</taxon>
        <taxon>malvids</taxon>
        <taxon>Brassicales</taxon>
        <taxon>Brassicaceae</taxon>
        <taxon>Brassiceae</taxon>
        <taxon>Brassica</taxon>
    </lineage>
</organism>
<sequence length="214" mass="24393">MLNKVGDGRNTKVWLNNWLMDVFPRAPHYRKDAVIDLTMTVNELLDQHSNSWNVNLVRQLFSDEDIDLVLNTKILPSRTDSIVWGLSNQKQSIGSSVRLSFPWLLWQICKARNKFCFEQINPLACDIVSKAREEATIWLNLHGNLQKSPHVLPIVSGSERKYGAGWIIHNSVGKVLFHSRRSFSGVRSPAHAGLLAITWATTAVKEHKLRNVQF</sequence>